<name>A0ACB8RCC3_9AGAM</name>
<evidence type="ECO:0000313" key="1">
    <source>
        <dbReference type="EMBL" id="KAI0041507.1"/>
    </source>
</evidence>
<keyword evidence="2" id="KW-1185">Reference proteome</keyword>
<accession>A0ACB8RCC3</accession>
<gene>
    <name evidence="1" type="ORF">FA95DRAFT_1565329</name>
</gene>
<dbReference type="EMBL" id="MU276119">
    <property type="protein sequence ID" value="KAI0041507.1"/>
    <property type="molecule type" value="Genomic_DNA"/>
</dbReference>
<comment type="caution">
    <text evidence="1">The sequence shown here is derived from an EMBL/GenBank/DDBJ whole genome shotgun (WGS) entry which is preliminary data.</text>
</comment>
<reference evidence="1" key="2">
    <citation type="journal article" date="2022" name="New Phytol.">
        <title>Evolutionary transition to the ectomycorrhizal habit in the genomes of a hyperdiverse lineage of mushroom-forming fungi.</title>
        <authorList>
            <person name="Looney B."/>
            <person name="Miyauchi S."/>
            <person name="Morin E."/>
            <person name="Drula E."/>
            <person name="Courty P.E."/>
            <person name="Kohler A."/>
            <person name="Kuo A."/>
            <person name="LaButti K."/>
            <person name="Pangilinan J."/>
            <person name="Lipzen A."/>
            <person name="Riley R."/>
            <person name="Andreopoulos W."/>
            <person name="He G."/>
            <person name="Johnson J."/>
            <person name="Nolan M."/>
            <person name="Tritt A."/>
            <person name="Barry K.W."/>
            <person name="Grigoriev I.V."/>
            <person name="Nagy L.G."/>
            <person name="Hibbett D."/>
            <person name="Henrissat B."/>
            <person name="Matheny P.B."/>
            <person name="Labbe J."/>
            <person name="Martin F.M."/>
        </authorList>
    </citation>
    <scope>NUCLEOTIDE SEQUENCE</scope>
    <source>
        <strain evidence="1">FP105234-sp</strain>
    </source>
</reference>
<protein>
    <submittedName>
        <fullName evidence="1">Uncharacterized protein</fullName>
    </submittedName>
</protein>
<sequence>MQASKVIVKALISRLTQRKVASIESESLLRDIGELSVQVPYIKGAAGVLLRVIMISDTLDVNKAQLNEMNHNISELAEVLYEATDYAKGHSWIVPPDLQHSLELWPQELESIENALVQFNNQKKKRLPHL</sequence>
<reference evidence="1" key="1">
    <citation type="submission" date="2021-02" db="EMBL/GenBank/DDBJ databases">
        <authorList>
            <consortium name="DOE Joint Genome Institute"/>
            <person name="Ahrendt S."/>
            <person name="Looney B.P."/>
            <person name="Miyauchi S."/>
            <person name="Morin E."/>
            <person name="Drula E."/>
            <person name="Courty P.E."/>
            <person name="Chicoki N."/>
            <person name="Fauchery L."/>
            <person name="Kohler A."/>
            <person name="Kuo A."/>
            <person name="Labutti K."/>
            <person name="Pangilinan J."/>
            <person name="Lipzen A."/>
            <person name="Riley R."/>
            <person name="Andreopoulos W."/>
            <person name="He G."/>
            <person name="Johnson J."/>
            <person name="Barry K.W."/>
            <person name="Grigoriev I.V."/>
            <person name="Nagy L."/>
            <person name="Hibbett D."/>
            <person name="Henrissat B."/>
            <person name="Matheny P.B."/>
            <person name="Labbe J."/>
            <person name="Martin F."/>
        </authorList>
    </citation>
    <scope>NUCLEOTIDE SEQUENCE</scope>
    <source>
        <strain evidence="1">FP105234-sp</strain>
    </source>
</reference>
<dbReference type="Proteomes" id="UP000814033">
    <property type="component" value="Unassembled WGS sequence"/>
</dbReference>
<organism evidence="1 2">
    <name type="scientific">Auriscalpium vulgare</name>
    <dbReference type="NCBI Taxonomy" id="40419"/>
    <lineage>
        <taxon>Eukaryota</taxon>
        <taxon>Fungi</taxon>
        <taxon>Dikarya</taxon>
        <taxon>Basidiomycota</taxon>
        <taxon>Agaricomycotina</taxon>
        <taxon>Agaricomycetes</taxon>
        <taxon>Russulales</taxon>
        <taxon>Auriscalpiaceae</taxon>
        <taxon>Auriscalpium</taxon>
    </lineage>
</organism>
<proteinExistence type="predicted"/>
<evidence type="ECO:0000313" key="2">
    <source>
        <dbReference type="Proteomes" id="UP000814033"/>
    </source>
</evidence>
<feature type="non-terminal residue" evidence="1">
    <location>
        <position position="130"/>
    </location>
</feature>